<reference evidence="2 3" key="1">
    <citation type="submission" date="2020-08" db="EMBL/GenBank/DDBJ databases">
        <title>Genomic Encyclopedia of Type Strains, Phase IV (KMG-IV): sequencing the most valuable type-strain genomes for metagenomic binning, comparative biology and taxonomic classification.</title>
        <authorList>
            <person name="Goeker M."/>
        </authorList>
    </citation>
    <scope>NUCLEOTIDE SEQUENCE [LARGE SCALE GENOMIC DNA]</scope>
    <source>
        <strain evidence="2 3">DSM 23562</strain>
    </source>
</reference>
<comment type="caution">
    <text evidence="2">The sequence shown here is derived from an EMBL/GenBank/DDBJ whole genome shotgun (WGS) entry which is preliminary data.</text>
</comment>
<accession>A0A7W9SRZ1</accession>
<evidence type="ECO:0000313" key="3">
    <source>
        <dbReference type="Proteomes" id="UP000520814"/>
    </source>
</evidence>
<evidence type="ECO:0000256" key="1">
    <source>
        <dbReference type="SAM" id="MobiDB-lite"/>
    </source>
</evidence>
<proteinExistence type="predicted"/>
<dbReference type="InterPro" id="IPR008979">
    <property type="entry name" value="Galactose-bd-like_sf"/>
</dbReference>
<dbReference type="RefSeq" id="WP_184199290.1">
    <property type="nucleotide sequence ID" value="NZ_JACHGW010000003.1"/>
</dbReference>
<sequence length="199" mass="20810">MAVKVIIKPGGIALISLGVLALSAQAVLQSRSRSNTAAAASSTVAAAPKSASPAPSLAEDQFWSSSKTPGEVPLVVEQDTSAPSGTGRVAHLKITAAHGESWDLQTGVGIPVAQKVGDKKTLHFWGKTSGSESRLTVAVEFNTEPFEKFVSEDISLTSEWKEYTVPVTFTKEVPLGKGNITFQAGKATADVLISGVRFD</sequence>
<dbReference type="Proteomes" id="UP000520814">
    <property type="component" value="Unassembled WGS sequence"/>
</dbReference>
<name>A0A7W9SRZ1_ARMRO</name>
<dbReference type="SUPFAM" id="SSF49785">
    <property type="entry name" value="Galactose-binding domain-like"/>
    <property type="match status" value="1"/>
</dbReference>
<dbReference type="Gene3D" id="2.60.120.260">
    <property type="entry name" value="Galactose-binding domain-like"/>
    <property type="match status" value="1"/>
</dbReference>
<dbReference type="EMBL" id="JACHGW010000003">
    <property type="protein sequence ID" value="MBB6051727.1"/>
    <property type="molecule type" value="Genomic_DNA"/>
</dbReference>
<keyword evidence="3" id="KW-1185">Reference proteome</keyword>
<dbReference type="AlphaFoldDB" id="A0A7W9SRZ1"/>
<feature type="region of interest" description="Disordered" evidence="1">
    <location>
        <begin position="44"/>
        <end position="65"/>
    </location>
</feature>
<protein>
    <recommendedName>
        <fullName evidence="4">CBM-cenC domain-containing protein</fullName>
    </recommendedName>
</protein>
<organism evidence="2 3">
    <name type="scientific">Armatimonas rosea</name>
    <dbReference type="NCBI Taxonomy" id="685828"/>
    <lineage>
        <taxon>Bacteria</taxon>
        <taxon>Bacillati</taxon>
        <taxon>Armatimonadota</taxon>
        <taxon>Armatimonadia</taxon>
        <taxon>Armatimonadales</taxon>
        <taxon>Armatimonadaceae</taxon>
        <taxon>Armatimonas</taxon>
    </lineage>
</organism>
<evidence type="ECO:0008006" key="4">
    <source>
        <dbReference type="Google" id="ProtNLM"/>
    </source>
</evidence>
<evidence type="ECO:0000313" key="2">
    <source>
        <dbReference type="EMBL" id="MBB6051727.1"/>
    </source>
</evidence>
<feature type="compositionally biased region" description="Low complexity" evidence="1">
    <location>
        <begin position="44"/>
        <end position="58"/>
    </location>
</feature>
<gene>
    <name evidence="2" type="ORF">HNQ39_003537</name>
</gene>